<dbReference type="Pfam" id="PF12724">
    <property type="entry name" value="Flavodoxin_5"/>
    <property type="match status" value="1"/>
</dbReference>
<accession>A0A0A7LDF3</accession>
<dbReference type="InterPro" id="IPR001226">
    <property type="entry name" value="Flavodoxin_CS"/>
</dbReference>
<evidence type="ECO:0000259" key="1">
    <source>
        <dbReference type="PROSITE" id="PS50902"/>
    </source>
</evidence>
<reference evidence="2 3" key="1">
    <citation type="journal article" date="2014" name="Appl. Environ. Microbiol.">
        <title>Comparative Genome Analysis of 'Candidatus Methanoplasma termitum' Indicates a New Mode of Energy Metabolism in the Seventh Order of Methanogens.</title>
        <authorList>
            <person name="Lang K."/>
            <person name="Schuldes J."/>
            <person name="Klingl A."/>
            <person name="Poehlein A."/>
            <person name="Daniel R."/>
            <person name="Brune A."/>
        </authorList>
    </citation>
    <scope>NUCLEOTIDE SEQUENCE [LARGE SCALE GENOMIC DNA]</scope>
    <source>
        <strain evidence="3">Mpt1</strain>
    </source>
</reference>
<dbReference type="InterPro" id="IPR026816">
    <property type="entry name" value="Flavodoxin_dom"/>
</dbReference>
<dbReference type="KEGG" id="mear:Mpt1_c04600"/>
<dbReference type="InterPro" id="IPR029039">
    <property type="entry name" value="Flavoprotein-like_sf"/>
</dbReference>
<dbReference type="SUPFAM" id="SSF52218">
    <property type="entry name" value="Flavoproteins"/>
    <property type="match status" value="1"/>
</dbReference>
<name>A0A0A7LDF3_9ARCH</name>
<dbReference type="AlphaFoldDB" id="A0A0A7LDF3"/>
<dbReference type="GO" id="GO:0070819">
    <property type="term" value="F:menaquinone-dependent protoporphyrinogen oxidase activity"/>
    <property type="evidence" value="ECO:0007669"/>
    <property type="project" value="TreeGrafter"/>
</dbReference>
<evidence type="ECO:0000313" key="2">
    <source>
        <dbReference type="EMBL" id="AIZ56352.1"/>
    </source>
</evidence>
<dbReference type="Gene3D" id="3.40.50.360">
    <property type="match status" value="1"/>
</dbReference>
<dbReference type="InterPro" id="IPR052200">
    <property type="entry name" value="Protoporphyrinogen_IX_DH"/>
</dbReference>
<evidence type="ECO:0000313" key="3">
    <source>
        <dbReference type="Proteomes" id="UP000030787"/>
    </source>
</evidence>
<dbReference type="STRING" id="1577791.Mpt1_c04600"/>
<dbReference type="PROSITE" id="PS00201">
    <property type="entry name" value="FLAVODOXIN"/>
    <property type="match status" value="1"/>
</dbReference>
<dbReference type="PROSITE" id="PS50902">
    <property type="entry name" value="FLAVODOXIN_LIKE"/>
    <property type="match status" value="1"/>
</dbReference>
<dbReference type="GO" id="GO:0009055">
    <property type="term" value="F:electron transfer activity"/>
    <property type="evidence" value="ECO:0007669"/>
    <property type="project" value="InterPro"/>
</dbReference>
<dbReference type="PANTHER" id="PTHR38030">
    <property type="entry name" value="PROTOPORPHYRINOGEN IX DEHYDROGENASE [MENAQUINONE]"/>
    <property type="match status" value="1"/>
</dbReference>
<dbReference type="GO" id="GO:0010181">
    <property type="term" value="F:FMN binding"/>
    <property type="evidence" value="ECO:0007669"/>
    <property type="project" value="InterPro"/>
</dbReference>
<feature type="domain" description="Flavodoxin-like" evidence="1">
    <location>
        <begin position="8"/>
        <end position="137"/>
    </location>
</feature>
<dbReference type="EMBL" id="CP010070">
    <property type="protein sequence ID" value="AIZ56352.1"/>
    <property type="molecule type" value="Genomic_DNA"/>
</dbReference>
<dbReference type="GO" id="GO:0006783">
    <property type="term" value="P:heme biosynthetic process"/>
    <property type="evidence" value="ECO:0007669"/>
    <property type="project" value="TreeGrafter"/>
</dbReference>
<proteinExistence type="predicted"/>
<gene>
    <name evidence="2" type="ORF">Mpt1_c04600</name>
</gene>
<keyword evidence="3" id="KW-1185">Reference proteome</keyword>
<organism evidence="2 3">
    <name type="scientific">Candidatus Methanoplasma termitum</name>
    <dbReference type="NCBI Taxonomy" id="1577791"/>
    <lineage>
        <taxon>Archaea</taxon>
        <taxon>Methanobacteriati</taxon>
        <taxon>Thermoplasmatota</taxon>
        <taxon>Thermoplasmata</taxon>
        <taxon>Methanomassiliicoccales</taxon>
        <taxon>Methanomassiliicoccaceae</taxon>
        <taxon>Candidatus Methanoplasma</taxon>
    </lineage>
</organism>
<dbReference type="InterPro" id="IPR008254">
    <property type="entry name" value="Flavodoxin/NO_synth"/>
</dbReference>
<dbReference type="Proteomes" id="UP000030787">
    <property type="component" value="Chromosome"/>
</dbReference>
<sequence length="139" mass="15797">MGNKMPAKAVIYTSRLGKTRKIAKYIAKELHADEFDLKKQSVIDLSKYDHIVLGTGICAGKPYGALVSFLNENRNQLINKKESLFISCMYDDMKGVNQLERVSSELKIRDAFFFHGKGEKNDAGMEVSVDEFIKEMLKR</sequence>
<protein>
    <submittedName>
        <fullName evidence="2">Protoporphyrinogen oxidase</fullName>
    </submittedName>
</protein>
<dbReference type="PANTHER" id="PTHR38030:SF2">
    <property type="entry name" value="PROTOPORPHYRINOGEN IX DEHYDROGENASE [QUINONE]"/>
    <property type="match status" value="1"/>
</dbReference>
<dbReference type="HOGENOM" id="CLU_1820928_0_0_2"/>